<dbReference type="Proteomes" id="UP001165561">
    <property type="component" value="Unassembled WGS sequence"/>
</dbReference>
<evidence type="ECO:0000259" key="2">
    <source>
        <dbReference type="SMART" id="SM00507"/>
    </source>
</evidence>
<feature type="compositionally biased region" description="Low complexity" evidence="1">
    <location>
        <begin position="289"/>
        <end position="300"/>
    </location>
</feature>
<gene>
    <name evidence="3" type="ORF">PU560_14815</name>
</gene>
<dbReference type="InterPro" id="IPR003870">
    <property type="entry name" value="DUF222"/>
</dbReference>
<sequence>MSMTVAVPPTVHDTAGTTRSALQPVPEDDDALCDEIATLAGHIAAATCRFLVLLGELDARGAWAGAGVRGTGHWLSYRCGMGEVAAREHVRVARALRHLPRTVEAFGAGQISYSKVRAISRVATPENEHDLVDLALSAPANHVERLVRGLRTAQEAADVRDRHARRSLTWRWAEDGSLLLSGRFAPEDGARIVQRAEEEMSGAPPGPEDQHDLVGWCEGDPGVRSRRSLADALLELCTTVPVEDGAPRTSHPAEAVVHVTLAELQEGDTSTGTPCPAPEDVEDVSPGGPRQASPDAAPAPQSLPPATLPGTPRLAGGTRFHPSVARRLACDGGIVLEVHEDGVGVSGRTLEVGAKVRRPRSALVRALLSRDGGCRYPGCARRRFLNAHHVQFWADGGLTVLGNMVLLCGSHHRLLHDGGFTLSMDDHGTVLVRDREGRTVQAVPPTTGTTAGARAVAERGRAVTVTAPGTAPHGTGAAGGARDQDAAIGAWTITGRWDGEPLDVGYATSVLLEGWELDARRRAGTTEPPARPRRPGTPGPPGREEP</sequence>
<feature type="region of interest" description="Disordered" evidence="1">
    <location>
        <begin position="1"/>
        <end position="24"/>
    </location>
</feature>
<dbReference type="InterPro" id="IPR003615">
    <property type="entry name" value="HNH_nuc"/>
</dbReference>
<comment type="caution">
    <text evidence="3">The sequence shown here is derived from an EMBL/GenBank/DDBJ whole genome shotgun (WGS) entry which is preliminary data.</text>
</comment>
<dbReference type="Pfam" id="PF02720">
    <property type="entry name" value="DUF222"/>
    <property type="match status" value="1"/>
</dbReference>
<organism evidence="3 4">
    <name type="scientific">Georgenia halotolerans</name>
    <dbReference type="NCBI Taxonomy" id="3028317"/>
    <lineage>
        <taxon>Bacteria</taxon>
        <taxon>Bacillati</taxon>
        <taxon>Actinomycetota</taxon>
        <taxon>Actinomycetes</taxon>
        <taxon>Micrococcales</taxon>
        <taxon>Bogoriellaceae</taxon>
        <taxon>Georgenia</taxon>
    </lineage>
</organism>
<evidence type="ECO:0000313" key="4">
    <source>
        <dbReference type="Proteomes" id="UP001165561"/>
    </source>
</evidence>
<protein>
    <submittedName>
        <fullName evidence="3">DUF222 domain-containing protein</fullName>
    </submittedName>
</protein>
<proteinExistence type="predicted"/>
<reference evidence="3" key="1">
    <citation type="submission" date="2023-02" db="EMBL/GenBank/DDBJ databases">
        <title>Georgenia sp.10Sc9-8, isolated from a soil sample collected from the Taklamakan desert.</title>
        <authorList>
            <person name="Liu S."/>
        </authorList>
    </citation>
    <scope>NUCLEOTIDE SEQUENCE</scope>
    <source>
        <strain evidence="3">10Sc9-8</strain>
    </source>
</reference>
<dbReference type="EMBL" id="JARACI010001147">
    <property type="protein sequence ID" value="MDD9207726.1"/>
    <property type="molecule type" value="Genomic_DNA"/>
</dbReference>
<dbReference type="SMART" id="SM00507">
    <property type="entry name" value="HNHc"/>
    <property type="match status" value="1"/>
</dbReference>
<feature type="compositionally biased region" description="Pro residues" evidence="1">
    <location>
        <begin position="535"/>
        <end position="546"/>
    </location>
</feature>
<feature type="domain" description="HNH nuclease" evidence="2">
    <location>
        <begin position="362"/>
        <end position="413"/>
    </location>
</feature>
<accession>A0ABT5U068</accession>
<evidence type="ECO:0000256" key="1">
    <source>
        <dbReference type="SAM" id="MobiDB-lite"/>
    </source>
</evidence>
<keyword evidence="4" id="KW-1185">Reference proteome</keyword>
<feature type="region of interest" description="Disordered" evidence="1">
    <location>
        <begin position="518"/>
        <end position="546"/>
    </location>
</feature>
<dbReference type="CDD" id="cd00085">
    <property type="entry name" value="HNHc"/>
    <property type="match status" value="1"/>
</dbReference>
<evidence type="ECO:0000313" key="3">
    <source>
        <dbReference type="EMBL" id="MDD9207726.1"/>
    </source>
</evidence>
<feature type="region of interest" description="Disordered" evidence="1">
    <location>
        <begin position="265"/>
        <end position="318"/>
    </location>
</feature>
<name>A0ABT5U068_9MICO</name>